<name>A0A5B1BTL8_MYCSI</name>
<dbReference type="OrthoDB" id="4760726at2"/>
<dbReference type="EMBL" id="VTZN01000010">
    <property type="protein sequence ID" value="KAA1251666.1"/>
    <property type="molecule type" value="Genomic_DNA"/>
</dbReference>
<evidence type="ECO:0000313" key="2">
    <source>
        <dbReference type="Proteomes" id="UP000324701"/>
    </source>
</evidence>
<organism evidence="1 2">
    <name type="scientific">Mycobacterium simiae</name>
    <name type="common">Mycobacterium habana</name>
    <dbReference type="NCBI Taxonomy" id="1784"/>
    <lineage>
        <taxon>Bacteria</taxon>
        <taxon>Bacillati</taxon>
        <taxon>Actinomycetota</taxon>
        <taxon>Actinomycetes</taxon>
        <taxon>Mycobacteriales</taxon>
        <taxon>Mycobacteriaceae</taxon>
        <taxon>Mycobacterium</taxon>
        <taxon>Mycobacterium simiae complex</taxon>
    </lineage>
</organism>
<comment type="caution">
    <text evidence="1">The sequence shown here is derived from an EMBL/GenBank/DDBJ whole genome shotgun (WGS) entry which is preliminary data.</text>
</comment>
<evidence type="ECO:0000313" key="1">
    <source>
        <dbReference type="EMBL" id="KAA1251666.1"/>
    </source>
</evidence>
<dbReference type="SUPFAM" id="SSF69318">
    <property type="entry name" value="Integrin alpha N-terminal domain"/>
    <property type="match status" value="1"/>
</dbReference>
<dbReference type="AlphaFoldDB" id="A0A5B1BTL8"/>
<evidence type="ECO:0008006" key="3">
    <source>
        <dbReference type="Google" id="ProtNLM"/>
    </source>
</evidence>
<sequence length="208" mass="22284">MAHPDCRLHAGDRVGLNFDVRYSTTPEAQGLRAAKVVVTDTTGTAVQTIDELLEPSSPSGVGLQDLDGDGRQELIIPMAQRIFHGSPNTRFSVWRAVGDSTHFERTQMLGQAVYSSGDGYVVANGGSPNSRDLTFYLPTGAGLTLVVALTIEAEQVDLGTQRVLTVSCRAHQEDGSHAIDMNVSQSQDTFCDSPAARAIWPGAQRVTL</sequence>
<dbReference type="Proteomes" id="UP000324701">
    <property type="component" value="Unassembled WGS sequence"/>
</dbReference>
<accession>A0A5B1BTL8</accession>
<proteinExistence type="predicted"/>
<protein>
    <recommendedName>
        <fullName evidence="3">VCBS repeat-containing protein</fullName>
    </recommendedName>
</protein>
<reference evidence="1 2" key="1">
    <citation type="submission" date="2019-09" db="EMBL/GenBank/DDBJ databases">
        <title>Report of infection by Mycobacterium simiae a patient suffering from pulmonary tuberculosis.</title>
        <authorList>
            <person name="Mohanty P.S."/>
            <person name="Bansal A.K."/>
            <person name="Singh H."/>
            <person name="Sharma S."/>
            <person name="Patil S.A."/>
            <person name="Upadhaya P."/>
            <person name="Singh P.K."/>
            <person name="Kumar D."/>
            <person name="Kumar S."/>
            <person name="Singh R.K."/>
            <person name="Chaudhary B."/>
        </authorList>
    </citation>
    <scope>NUCLEOTIDE SEQUENCE [LARGE SCALE GENOMIC DNA]</scope>
    <source>
        <strain evidence="1 2">JAL-560-SIM</strain>
    </source>
</reference>
<gene>
    <name evidence="1" type="ORF">F0Q45_03175</name>
</gene>
<dbReference type="InterPro" id="IPR028994">
    <property type="entry name" value="Integrin_alpha_N"/>
</dbReference>
<keyword evidence="2" id="KW-1185">Reference proteome</keyword>